<dbReference type="Pfam" id="PF07173">
    <property type="entry name" value="GRDP-like"/>
    <property type="match status" value="2"/>
</dbReference>
<dbReference type="InterPro" id="IPR009836">
    <property type="entry name" value="GRDP-like"/>
</dbReference>
<protein>
    <submittedName>
        <fullName evidence="1">Putative LOC101847836 [Aplysia californica]</fullName>
    </submittedName>
</protein>
<reference evidence="1" key="1">
    <citation type="submission" date="2014-05" db="EMBL/GenBank/DDBJ databases">
        <authorList>
            <person name="Chronopoulou M."/>
        </authorList>
    </citation>
    <scope>NUCLEOTIDE SEQUENCE</scope>
    <source>
        <tissue evidence="1">Whole organism</tissue>
    </source>
</reference>
<dbReference type="PANTHER" id="PTHR34365">
    <property type="entry name" value="ENOLASE (DUF1399)"/>
    <property type="match status" value="1"/>
</dbReference>
<sequence length="406" mass="48627">MGVSLESKDLNDYLNFLKEIQESHICDKDEIYLKNALRRYETLWIPLIRQHDLKNELLKPPLDIHWMWHLHFHNPYAYKEDLKINCDIPDHGYCRGNMYGTQEVWKREYPLEPYESPSDHEEIKSFIKDFVSSFSYDLIEASKRQSGFYYQVSLPHFRNNQFQRKCIERYQKFLKLKSMYPREFMVPYFDIDFAWHAHMSKPILYEHETSKVLGGEMLNHNDSMEKRVLEDSHKRTTQLWKDLFSEDYEISGVVHRGECPRGKLMDIPNEIKTFNFFNGVNRRMKLNPTIYLTNQTSSKVYEYEIDLKISEYNFLGKKMLLNIKEIPYSTLTQPNILLFRVEDDNIFSISNYSTLLLEIDIRRKYKRKGSYYDCIIPENIENLWGPIPLKDLPSDEDNNCKAVVHT</sequence>
<dbReference type="OrthoDB" id="2684236at2759"/>
<dbReference type="EMBL" id="HACA01003427">
    <property type="protein sequence ID" value="CDW20788.1"/>
    <property type="molecule type" value="Transcribed_RNA"/>
</dbReference>
<dbReference type="AlphaFoldDB" id="A0A0K2T426"/>
<dbReference type="PANTHER" id="PTHR34365:SF7">
    <property type="entry name" value="GLYCINE-RICH DOMAIN-CONTAINING PROTEIN 1"/>
    <property type="match status" value="1"/>
</dbReference>
<organism evidence="1">
    <name type="scientific">Lepeophtheirus salmonis</name>
    <name type="common">Salmon louse</name>
    <name type="synonym">Caligus salmonis</name>
    <dbReference type="NCBI Taxonomy" id="72036"/>
    <lineage>
        <taxon>Eukaryota</taxon>
        <taxon>Metazoa</taxon>
        <taxon>Ecdysozoa</taxon>
        <taxon>Arthropoda</taxon>
        <taxon>Crustacea</taxon>
        <taxon>Multicrustacea</taxon>
        <taxon>Hexanauplia</taxon>
        <taxon>Copepoda</taxon>
        <taxon>Siphonostomatoida</taxon>
        <taxon>Caligidae</taxon>
        <taxon>Lepeophtheirus</taxon>
    </lineage>
</organism>
<accession>A0A0K2T426</accession>
<evidence type="ECO:0000313" key="1">
    <source>
        <dbReference type="EMBL" id="CDW20788.1"/>
    </source>
</evidence>
<name>A0A0K2T426_LEPSM</name>
<proteinExistence type="predicted"/>